<keyword evidence="4" id="KW-0812">Transmembrane</keyword>
<protein>
    <recommendedName>
        <fullName evidence="7">ABC transporter domain-containing protein</fullName>
    </recommendedName>
</protein>
<sequence length="406" mass="45412">MGRYQTVDPGRYQTVDPGRYQTVDPGRYQTVDPGRYQTVDLGKYQTVDPGRYQNLDPGRYQNIGPGRYQTVDLGRYLTVDIGRYQMVDIGKYQTVDIGRYLTVDPGRSVGVTGSIETNGHPRQMRLFHKLSAYIQQEDLLQPRLTVLEAMRVAADLKLGDELDHEEKSAVVEEVMESLFLKVCRDTRTEKLSGGQRKRLVFAHLSRLSGSCSINEIFSAGHHQGLATALFVLRSCEQQTKLLCEVSLAARLHPVDERALCDRWTFLAGGISRSASLDGRTTPCFSVWSHAECTGVGIQQRLTKRRGKMGLDVVTVKKCITLLKILARQGRTIVCTIHQPTSTLLAEFDNVYVIAKGQCVYQGDSSQIVPFLGRLGLNCPTTYNPADYSQYNHYPSIDNTLTALSFS</sequence>
<dbReference type="Pfam" id="PF00005">
    <property type="entry name" value="ABC_tran"/>
    <property type="match status" value="1"/>
</dbReference>
<dbReference type="InterPro" id="IPR003439">
    <property type="entry name" value="ABC_transporter-like_ATP-bd"/>
</dbReference>
<evidence type="ECO:0000256" key="3">
    <source>
        <dbReference type="ARBA" id="ARBA00022448"/>
    </source>
</evidence>
<dbReference type="InterPro" id="IPR050352">
    <property type="entry name" value="ABCG_transporters"/>
</dbReference>
<comment type="similarity">
    <text evidence="2">Belongs to the ABC transporter superfamily. ABCG family. Eye pigment precursor importer (TC 3.A.1.204) subfamily.</text>
</comment>
<feature type="domain" description="ABC transporter" evidence="7">
    <location>
        <begin position="112"/>
        <end position="204"/>
    </location>
</feature>
<dbReference type="PANTHER" id="PTHR48041">
    <property type="entry name" value="ABC TRANSPORTER G FAMILY MEMBER 28"/>
    <property type="match status" value="1"/>
</dbReference>
<evidence type="ECO:0000256" key="1">
    <source>
        <dbReference type="ARBA" id="ARBA00004141"/>
    </source>
</evidence>
<dbReference type="GO" id="GO:0005524">
    <property type="term" value="F:ATP binding"/>
    <property type="evidence" value="ECO:0007669"/>
    <property type="project" value="InterPro"/>
</dbReference>
<dbReference type="GO" id="GO:0005886">
    <property type="term" value="C:plasma membrane"/>
    <property type="evidence" value="ECO:0007669"/>
    <property type="project" value="TreeGrafter"/>
</dbReference>
<evidence type="ECO:0000256" key="4">
    <source>
        <dbReference type="ARBA" id="ARBA00022692"/>
    </source>
</evidence>
<evidence type="ECO:0000313" key="8">
    <source>
        <dbReference type="EMBL" id="CAD7204990.1"/>
    </source>
</evidence>
<dbReference type="GO" id="GO:0042626">
    <property type="term" value="F:ATPase-coupled transmembrane transporter activity"/>
    <property type="evidence" value="ECO:0007669"/>
    <property type="project" value="TreeGrafter"/>
</dbReference>
<dbReference type="SUPFAM" id="SSF52540">
    <property type="entry name" value="P-loop containing nucleoside triphosphate hydrolases"/>
    <property type="match status" value="2"/>
</dbReference>
<keyword evidence="5" id="KW-1133">Transmembrane helix</keyword>
<dbReference type="PANTHER" id="PTHR48041:SF105">
    <property type="entry name" value="FI02074P"/>
    <property type="match status" value="1"/>
</dbReference>
<evidence type="ECO:0000256" key="6">
    <source>
        <dbReference type="ARBA" id="ARBA00023136"/>
    </source>
</evidence>
<keyword evidence="3" id="KW-0813">Transport</keyword>
<proteinExistence type="inferred from homology"/>
<accession>A0A7R8VY28</accession>
<keyword evidence="6" id="KW-0472">Membrane</keyword>
<dbReference type="AlphaFoldDB" id="A0A7R8VY28"/>
<dbReference type="Gene3D" id="3.40.50.300">
    <property type="entry name" value="P-loop containing nucleotide triphosphate hydrolases"/>
    <property type="match status" value="2"/>
</dbReference>
<evidence type="ECO:0000259" key="7">
    <source>
        <dbReference type="Pfam" id="PF00005"/>
    </source>
</evidence>
<organism evidence="8">
    <name type="scientific">Timema douglasi</name>
    <name type="common">Walking stick</name>
    <dbReference type="NCBI Taxonomy" id="61478"/>
    <lineage>
        <taxon>Eukaryota</taxon>
        <taxon>Metazoa</taxon>
        <taxon>Ecdysozoa</taxon>
        <taxon>Arthropoda</taxon>
        <taxon>Hexapoda</taxon>
        <taxon>Insecta</taxon>
        <taxon>Pterygota</taxon>
        <taxon>Neoptera</taxon>
        <taxon>Polyneoptera</taxon>
        <taxon>Phasmatodea</taxon>
        <taxon>Timematodea</taxon>
        <taxon>Timematoidea</taxon>
        <taxon>Timematidae</taxon>
        <taxon>Timema</taxon>
    </lineage>
</organism>
<evidence type="ECO:0000256" key="2">
    <source>
        <dbReference type="ARBA" id="ARBA00005814"/>
    </source>
</evidence>
<evidence type="ECO:0000256" key="5">
    <source>
        <dbReference type="ARBA" id="ARBA00022989"/>
    </source>
</evidence>
<reference evidence="8" key="1">
    <citation type="submission" date="2020-11" db="EMBL/GenBank/DDBJ databases">
        <authorList>
            <person name="Tran Van P."/>
        </authorList>
    </citation>
    <scope>NUCLEOTIDE SEQUENCE</scope>
</reference>
<dbReference type="GO" id="GO:0016887">
    <property type="term" value="F:ATP hydrolysis activity"/>
    <property type="evidence" value="ECO:0007669"/>
    <property type="project" value="InterPro"/>
</dbReference>
<gene>
    <name evidence="8" type="ORF">TDIB3V08_LOCUS11145</name>
</gene>
<dbReference type="SUPFAM" id="SSF69349">
    <property type="entry name" value="Phage fibre proteins"/>
    <property type="match status" value="1"/>
</dbReference>
<comment type="subcellular location">
    <subcellularLocation>
        <location evidence="1">Membrane</location>
        <topology evidence="1">Multi-pass membrane protein</topology>
    </subcellularLocation>
</comment>
<dbReference type="InterPro" id="IPR027417">
    <property type="entry name" value="P-loop_NTPase"/>
</dbReference>
<name>A0A7R8VY28_TIMDO</name>
<dbReference type="EMBL" id="OA573695">
    <property type="protein sequence ID" value="CAD7204990.1"/>
    <property type="molecule type" value="Genomic_DNA"/>
</dbReference>